<evidence type="ECO:0000256" key="2">
    <source>
        <dbReference type="ARBA" id="ARBA00004275"/>
    </source>
</evidence>
<evidence type="ECO:0000256" key="9">
    <source>
        <dbReference type="ARBA" id="ARBA00022967"/>
    </source>
</evidence>
<evidence type="ECO:0000313" key="16">
    <source>
        <dbReference type="EMBL" id="RKP19099.1"/>
    </source>
</evidence>
<accession>A0A4V1IZS7</accession>
<name>A0A4V1IZS7_ROZAC</name>
<keyword evidence="12" id="KW-0576">Peroxisome</keyword>
<keyword evidence="7" id="KW-0378">Hydrolase</keyword>
<reference evidence="17" key="1">
    <citation type="journal article" date="2018" name="Nat. Microbiol.">
        <title>Leveraging single-cell genomics to expand the fungal tree of life.</title>
        <authorList>
            <person name="Ahrendt S.R."/>
            <person name="Quandt C.A."/>
            <person name="Ciobanu D."/>
            <person name="Clum A."/>
            <person name="Salamov A."/>
            <person name="Andreopoulos B."/>
            <person name="Cheng J.F."/>
            <person name="Woyke T."/>
            <person name="Pelin A."/>
            <person name="Henrissat B."/>
            <person name="Reynolds N.K."/>
            <person name="Benny G.L."/>
            <person name="Smith M.E."/>
            <person name="James T.Y."/>
            <person name="Grigoriev I.V."/>
        </authorList>
    </citation>
    <scope>NUCLEOTIDE SEQUENCE [LARGE SCALE GENOMIC DNA]</scope>
    <source>
        <strain evidence="17">CSF55</strain>
    </source>
</reference>
<dbReference type="PANTHER" id="PTHR11384:SF69">
    <property type="entry name" value="PEROXISOMAL LONG-CHAIN FATTY ACID IMPORT PROTEIN 1"/>
    <property type="match status" value="1"/>
</dbReference>
<dbReference type="AlphaFoldDB" id="A0A4V1IZS7"/>
<evidence type="ECO:0000256" key="10">
    <source>
        <dbReference type="ARBA" id="ARBA00022989"/>
    </source>
</evidence>
<dbReference type="SUPFAM" id="SSF52540">
    <property type="entry name" value="P-loop containing nucleoside triphosphate hydrolases"/>
    <property type="match status" value="1"/>
</dbReference>
<keyword evidence="13" id="KW-0175">Coiled coil</keyword>
<dbReference type="GO" id="GO:0016887">
    <property type="term" value="F:ATP hydrolysis activity"/>
    <property type="evidence" value="ECO:0007669"/>
    <property type="project" value="InterPro"/>
</dbReference>
<protein>
    <submittedName>
        <fullName evidence="16">ATP-binding cassette, subfamily D, member 2</fullName>
    </submittedName>
</protein>
<dbReference type="Proteomes" id="UP000281549">
    <property type="component" value="Unassembled WGS sequence"/>
</dbReference>
<organism evidence="16 17">
    <name type="scientific">Rozella allomycis (strain CSF55)</name>
    <dbReference type="NCBI Taxonomy" id="988480"/>
    <lineage>
        <taxon>Eukaryota</taxon>
        <taxon>Fungi</taxon>
        <taxon>Fungi incertae sedis</taxon>
        <taxon>Cryptomycota</taxon>
        <taxon>Cryptomycota incertae sedis</taxon>
        <taxon>Rozella</taxon>
    </lineage>
</organism>
<evidence type="ECO:0000256" key="3">
    <source>
        <dbReference type="ARBA" id="ARBA00008575"/>
    </source>
</evidence>
<evidence type="ECO:0000313" key="17">
    <source>
        <dbReference type="Proteomes" id="UP000281549"/>
    </source>
</evidence>
<dbReference type="InterPro" id="IPR011527">
    <property type="entry name" value="ABC1_TM_dom"/>
</dbReference>
<dbReference type="InterPro" id="IPR050835">
    <property type="entry name" value="ABC_transporter_sub-D"/>
</dbReference>
<dbReference type="CDD" id="cd03223">
    <property type="entry name" value="ABCD_peroxisomal_ALDP"/>
    <property type="match status" value="1"/>
</dbReference>
<evidence type="ECO:0000256" key="5">
    <source>
        <dbReference type="ARBA" id="ARBA00022692"/>
    </source>
</evidence>
<dbReference type="SUPFAM" id="SSF90123">
    <property type="entry name" value="ABC transporter transmembrane region"/>
    <property type="match status" value="1"/>
</dbReference>
<dbReference type="FunFam" id="3.40.50.300:FF:000800">
    <property type="entry name" value="ATP-binding cassette sub-family D member 1"/>
    <property type="match status" value="1"/>
</dbReference>
<dbReference type="InterPro" id="IPR017871">
    <property type="entry name" value="ABC_transporter-like_CS"/>
</dbReference>
<dbReference type="InterPro" id="IPR003593">
    <property type="entry name" value="AAA+_ATPase"/>
</dbReference>
<dbReference type="GO" id="GO:0007031">
    <property type="term" value="P:peroxisome organization"/>
    <property type="evidence" value="ECO:0007669"/>
    <property type="project" value="TreeGrafter"/>
</dbReference>
<dbReference type="InterPro" id="IPR027417">
    <property type="entry name" value="P-loop_NTPase"/>
</dbReference>
<dbReference type="InterPro" id="IPR003439">
    <property type="entry name" value="ABC_transporter-like_ATP-bd"/>
</dbReference>
<keyword evidence="11 14" id="KW-0472">Membrane</keyword>
<evidence type="ECO:0000256" key="13">
    <source>
        <dbReference type="SAM" id="Coils"/>
    </source>
</evidence>
<dbReference type="PROSITE" id="PS00211">
    <property type="entry name" value="ABC_TRANSPORTER_1"/>
    <property type="match status" value="1"/>
</dbReference>
<dbReference type="Gene3D" id="1.20.1560.10">
    <property type="entry name" value="ABC transporter type 1, transmembrane domain"/>
    <property type="match status" value="1"/>
</dbReference>
<evidence type="ECO:0000259" key="15">
    <source>
        <dbReference type="PROSITE" id="PS50893"/>
    </source>
</evidence>
<evidence type="ECO:0000256" key="4">
    <source>
        <dbReference type="ARBA" id="ARBA00022448"/>
    </source>
</evidence>
<evidence type="ECO:0000256" key="8">
    <source>
        <dbReference type="ARBA" id="ARBA00022840"/>
    </source>
</evidence>
<dbReference type="GO" id="GO:0042760">
    <property type="term" value="P:very long-chain fatty acid catabolic process"/>
    <property type="evidence" value="ECO:0007669"/>
    <property type="project" value="TreeGrafter"/>
</dbReference>
<evidence type="ECO:0000256" key="11">
    <source>
        <dbReference type="ARBA" id="ARBA00023136"/>
    </source>
</evidence>
<dbReference type="GO" id="GO:0015910">
    <property type="term" value="P:long-chain fatty acid import into peroxisome"/>
    <property type="evidence" value="ECO:0007669"/>
    <property type="project" value="TreeGrafter"/>
</dbReference>
<keyword evidence="8 16" id="KW-0067">ATP-binding</keyword>
<dbReference type="Gene3D" id="3.40.50.300">
    <property type="entry name" value="P-loop containing nucleotide triphosphate hydrolases"/>
    <property type="match status" value="1"/>
</dbReference>
<comment type="similarity">
    <text evidence="3">Belongs to the ABC transporter superfamily. ABCD family. Peroxisomal fatty acyl CoA transporter (TC 3.A.1.203) subfamily.</text>
</comment>
<evidence type="ECO:0000256" key="1">
    <source>
        <dbReference type="ARBA" id="ARBA00004127"/>
    </source>
</evidence>
<feature type="transmembrane region" description="Helical" evidence="14">
    <location>
        <begin position="69"/>
        <end position="88"/>
    </location>
</feature>
<dbReference type="GO" id="GO:0005778">
    <property type="term" value="C:peroxisomal membrane"/>
    <property type="evidence" value="ECO:0007669"/>
    <property type="project" value="TreeGrafter"/>
</dbReference>
<feature type="transmembrane region" description="Helical" evidence="14">
    <location>
        <begin position="108"/>
        <end position="132"/>
    </location>
</feature>
<dbReference type="Pfam" id="PF06472">
    <property type="entry name" value="ABC_membrane_2"/>
    <property type="match status" value="1"/>
</dbReference>
<dbReference type="GO" id="GO:0006635">
    <property type="term" value="P:fatty acid beta-oxidation"/>
    <property type="evidence" value="ECO:0007669"/>
    <property type="project" value="TreeGrafter"/>
</dbReference>
<proteinExistence type="inferred from homology"/>
<evidence type="ECO:0000256" key="12">
    <source>
        <dbReference type="ARBA" id="ARBA00023140"/>
    </source>
</evidence>
<dbReference type="GO" id="GO:0005524">
    <property type="term" value="F:ATP binding"/>
    <property type="evidence" value="ECO:0007669"/>
    <property type="project" value="UniProtKB-KW"/>
</dbReference>
<dbReference type="GO" id="GO:0005324">
    <property type="term" value="F:long-chain fatty acid transmembrane transporter activity"/>
    <property type="evidence" value="ECO:0007669"/>
    <property type="project" value="TreeGrafter"/>
</dbReference>
<feature type="transmembrane region" description="Helical" evidence="14">
    <location>
        <begin position="16"/>
        <end position="33"/>
    </location>
</feature>
<keyword evidence="4" id="KW-0813">Transport</keyword>
<sequence length="676" mass="78293">MMKAVENVFMKKSNRIGIMILVLILMNFSARMSKRKHSKPLKSNVNKDFYKNLARILKIVIPGVNSKEFWLLMIFSGFLVSRTFLSLYVAELDGKLVSLMVKRKKKEFLFGILWWMIVAIPATYTNSMLNFIQNKLAIGFRTRLVRYMHGKYLEDETFYKLANLDDRVKNADQLITQDVNNFCHSLAGLYANLAKPILDIIIFHRQLIKNVGFEADFALNVLVQISATLMRKMTPPFGMYASEGQKLEGEYRYAQTRLIENAEEIALYNSHEREKGIIWSFYDKIVKHSKIVFKSKFWYSMLEDFVIKYYWGALGMMFASVPVFLGTYITNIRLLISASDAFGRVMYSYKEVVELGGYLSRAVELLDIFEDIKNEKFVKRNADANEIVEKRGIVIYTSDEVYFSRVPIVSPTGDILIKEMTFRIVPGMHLLVVGPNGCGKSSMFRILGGLWPVYGGCLKRPVNSEIFYLPQRPYLSLGTLRDQIIYPHNENEMEKRGYSDGDLKEILTILKMENIVEREGGWDSTKDWKEVLSFGDKQRIAMARLYYHRPKFAILDECTSAVSLEVEKIMYNHAMKLGITLMTVSHRPSLWKFHNFILQFDGQGGYVFGKLDASKRLALQEEKIKIEHQLSEMKKLEAKLVELEKTRGAMKIKRNESYSKLLDPNYLSRRRSSESK</sequence>
<dbReference type="Pfam" id="PF00005">
    <property type="entry name" value="ABC_tran"/>
    <property type="match status" value="1"/>
</dbReference>
<gene>
    <name evidence="16" type="ORF">ROZALSC1DRAFT_29275</name>
</gene>
<keyword evidence="9" id="KW-1278">Translocase</keyword>
<dbReference type="SMART" id="SM00382">
    <property type="entry name" value="AAA"/>
    <property type="match status" value="1"/>
</dbReference>
<dbReference type="GO" id="GO:0140359">
    <property type="term" value="F:ABC-type transporter activity"/>
    <property type="evidence" value="ECO:0007669"/>
    <property type="project" value="InterPro"/>
</dbReference>
<evidence type="ECO:0000256" key="14">
    <source>
        <dbReference type="SAM" id="Phobius"/>
    </source>
</evidence>
<feature type="transmembrane region" description="Helical" evidence="14">
    <location>
        <begin position="309"/>
        <end position="329"/>
    </location>
</feature>
<keyword evidence="6" id="KW-0547">Nucleotide-binding</keyword>
<evidence type="ECO:0000256" key="6">
    <source>
        <dbReference type="ARBA" id="ARBA00022741"/>
    </source>
</evidence>
<feature type="domain" description="ABC transporter" evidence="15">
    <location>
        <begin position="396"/>
        <end position="627"/>
    </location>
</feature>
<keyword evidence="5 14" id="KW-0812">Transmembrane</keyword>
<dbReference type="InterPro" id="IPR036640">
    <property type="entry name" value="ABC1_TM_sf"/>
</dbReference>
<feature type="coiled-coil region" evidence="13">
    <location>
        <begin position="619"/>
        <end position="653"/>
    </location>
</feature>
<dbReference type="PANTHER" id="PTHR11384">
    <property type="entry name" value="ATP-BINDING CASSETTE, SUB-FAMILY D MEMBER"/>
    <property type="match status" value="1"/>
</dbReference>
<dbReference type="GO" id="GO:0012505">
    <property type="term" value="C:endomembrane system"/>
    <property type="evidence" value="ECO:0007669"/>
    <property type="project" value="UniProtKB-SubCell"/>
</dbReference>
<comment type="subcellular location">
    <subcellularLocation>
        <location evidence="1">Endomembrane system</location>
        <topology evidence="1">Multi-pass membrane protein</topology>
    </subcellularLocation>
    <subcellularLocation>
        <location evidence="2">Peroxisome</location>
    </subcellularLocation>
</comment>
<evidence type="ECO:0000256" key="7">
    <source>
        <dbReference type="ARBA" id="ARBA00022801"/>
    </source>
</evidence>
<dbReference type="PROSITE" id="PS50893">
    <property type="entry name" value="ABC_TRANSPORTER_2"/>
    <property type="match status" value="1"/>
</dbReference>
<keyword evidence="10 14" id="KW-1133">Transmembrane helix</keyword>
<dbReference type="EMBL" id="ML005297">
    <property type="protein sequence ID" value="RKP19099.1"/>
    <property type="molecule type" value="Genomic_DNA"/>
</dbReference>